<dbReference type="InterPro" id="IPR018376">
    <property type="entry name" value="Enoyl-CoA_hyd/isom_CS"/>
</dbReference>
<dbReference type="InterPro" id="IPR014748">
    <property type="entry name" value="Enoyl-CoA_hydra_C"/>
</dbReference>
<dbReference type="SUPFAM" id="SSF52096">
    <property type="entry name" value="ClpP/crotonase"/>
    <property type="match status" value="1"/>
</dbReference>
<dbReference type="Pfam" id="PF00378">
    <property type="entry name" value="ECH_1"/>
    <property type="match status" value="1"/>
</dbReference>
<organism evidence="3">
    <name type="scientific">freshwater metagenome</name>
    <dbReference type="NCBI Taxonomy" id="449393"/>
    <lineage>
        <taxon>unclassified sequences</taxon>
        <taxon>metagenomes</taxon>
        <taxon>ecological metagenomes</taxon>
    </lineage>
</organism>
<dbReference type="PROSITE" id="PS00166">
    <property type="entry name" value="ENOYL_COA_HYDRATASE"/>
    <property type="match status" value="1"/>
</dbReference>
<dbReference type="EMBL" id="CAFBPQ010000001">
    <property type="protein sequence ID" value="CAB5012756.1"/>
    <property type="molecule type" value="Genomic_DNA"/>
</dbReference>
<dbReference type="AlphaFoldDB" id="A0A6J7Q6A9"/>
<dbReference type="Gene3D" id="1.10.12.10">
    <property type="entry name" value="Lyase 2-enoyl-coa Hydratase, Chain A, domain 2"/>
    <property type="match status" value="1"/>
</dbReference>
<reference evidence="3" key="1">
    <citation type="submission" date="2020-05" db="EMBL/GenBank/DDBJ databases">
        <authorList>
            <person name="Chiriac C."/>
            <person name="Salcher M."/>
            <person name="Ghai R."/>
            <person name="Kavagutti S V."/>
        </authorList>
    </citation>
    <scope>NUCLEOTIDE SEQUENCE</scope>
</reference>
<sequence length="274" mass="29465">MSTSSEELLAEIRDSILWITINRPDAGNAITPAVRDLIIKNLDDASTDFSVRAVVLTGAGEKHFCTGADLRAGRATPAPRPEGVPDRTTGEAAHMIRTGIQRLTSAILDCDKPVITALNGTAAGGGAAMVLASDLVIAAEHARIIQVFVRRGLIPDGGGTYLLPRLVGLQRAKELVFLGDDLSASEAERIGLVNRVVPSDQLVTTVTEWATRLAQGPTRTIGFAKRLLNRSLDSDRATMFEEEALYVELVTGTEDSKEGISSFVERRPTEFKGW</sequence>
<proteinExistence type="predicted"/>
<dbReference type="EMBL" id="CAFBMM010000001">
    <property type="protein sequence ID" value="CAB4892742.1"/>
    <property type="molecule type" value="Genomic_DNA"/>
</dbReference>
<dbReference type="GO" id="GO:0003824">
    <property type="term" value="F:catalytic activity"/>
    <property type="evidence" value="ECO:0007669"/>
    <property type="project" value="InterPro"/>
</dbReference>
<protein>
    <submittedName>
        <fullName evidence="3">Unannotated protein</fullName>
    </submittedName>
</protein>
<evidence type="ECO:0000313" key="1">
    <source>
        <dbReference type="EMBL" id="CAB4892742.1"/>
    </source>
</evidence>
<evidence type="ECO:0000313" key="2">
    <source>
        <dbReference type="EMBL" id="CAB4967776.1"/>
    </source>
</evidence>
<evidence type="ECO:0000313" key="3">
    <source>
        <dbReference type="EMBL" id="CAB5012756.1"/>
    </source>
</evidence>
<dbReference type="PANTHER" id="PTHR43459:SF1">
    <property type="entry name" value="EG:BACN32G11.4 PROTEIN"/>
    <property type="match status" value="1"/>
</dbReference>
<accession>A0A6J7Q6A9</accession>
<dbReference type="Gene3D" id="3.90.226.10">
    <property type="entry name" value="2-enoyl-CoA Hydratase, Chain A, domain 1"/>
    <property type="match status" value="1"/>
</dbReference>
<dbReference type="InterPro" id="IPR001753">
    <property type="entry name" value="Enoyl-CoA_hydra/iso"/>
</dbReference>
<dbReference type="InterPro" id="IPR029045">
    <property type="entry name" value="ClpP/crotonase-like_dom_sf"/>
</dbReference>
<gene>
    <name evidence="1" type="ORF">UFOPK3605_00002</name>
    <name evidence="2" type="ORF">UFOPK3897_00006</name>
    <name evidence="3" type="ORF">UFOPK4121_00153</name>
</gene>
<name>A0A6J7Q6A9_9ZZZZ</name>
<dbReference type="PANTHER" id="PTHR43459">
    <property type="entry name" value="ENOYL-COA HYDRATASE"/>
    <property type="match status" value="1"/>
</dbReference>
<dbReference type="CDD" id="cd06558">
    <property type="entry name" value="crotonase-like"/>
    <property type="match status" value="1"/>
</dbReference>
<dbReference type="EMBL" id="CAFBOF010000001">
    <property type="protein sequence ID" value="CAB4967776.1"/>
    <property type="molecule type" value="Genomic_DNA"/>
</dbReference>